<evidence type="ECO:0000256" key="2">
    <source>
        <dbReference type="PIRNR" id="PIRNR016393"/>
    </source>
</evidence>
<dbReference type="Pfam" id="PF01133">
    <property type="entry name" value="ER"/>
    <property type="match status" value="1"/>
</dbReference>
<dbReference type="AlphaFoldDB" id="A0A7M7L7J5"/>
<dbReference type="Proteomes" id="UP000594260">
    <property type="component" value="Unplaced"/>
</dbReference>
<keyword evidence="2" id="KW-0131">Cell cycle</keyword>
<dbReference type="CTD" id="43951"/>
<dbReference type="InterPro" id="IPR035912">
    <property type="entry name" value="EHR_sf"/>
</dbReference>
<dbReference type="PANTHER" id="PTHR12373:SF0">
    <property type="entry name" value="ENHANCER OF RUDIMENTARY HOMOLOG"/>
    <property type="match status" value="1"/>
</dbReference>
<comment type="function">
    <text evidence="2">May have a role in the cell cycle.</text>
</comment>
<comment type="similarity">
    <text evidence="1 2">Belongs to the E(R) family.</text>
</comment>
<evidence type="ECO:0000313" key="4">
    <source>
        <dbReference type="Proteomes" id="UP000594260"/>
    </source>
</evidence>
<reference evidence="3" key="1">
    <citation type="submission" date="2021-01" db="UniProtKB">
        <authorList>
            <consortium name="EnsemblMetazoa"/>
        </authorList>
    </citation>
    <scope>IDENTIFICATION</scope>
</reference>
<dbReference type="KEGG" id="vde:111255175"/>
<keyword evidence="4" id="KW-1185">Reference proteome</keyword>
<evidence type="ECO:0000313" key="3">
    <source>
        <dbReference type="EnsemblMetazoa" id="XP_022672586"/>
    </source>
</evidence>
<dbReference type="InterPro" id="IPR000781">
    <property type="entry name" value="ERH"/>
</dbReference>
<name>A0A7M7L7J5_VARDE</name>
<dbReference type="EnsemblMetazoa" id="XM_022816851">
    <property type="protein sequence ID" value="XP_022672586"/>
    <property type="gene ID" value="LOC111255175"/>
</dbReference>
<dbReference type="GeneID" id="111255175"/>
<proteinExistence type="inferred from homology"/>
<dbReference type="SUPFAM" id="SSF143875">
    <property type="entry name" value="ERH-like"/>
    <property type="match status" value="1"/>
</dbReference>
<organism evidence="3 4">
    <name type="scientific">Varroa destructor</name>
    <name type="common">Honeybee mite</name>
    <dbReference type="NCBI Taxonomy" id="109461"/>
    <lineage>
        <taxon>Eukaryota</taxon>
        <taxon>Metazoa</taxon>
        <taxon>Ecdysozoa</taxon>
        <taxon>Arthropoda</taxon>
        <taxon>Chelicerata</taxon>
        <taxon>Arachnida</taxon>
        <taxon>Acari</taxon>
        <taxon>Parasitiformes</taxon>
        <taxon>Mesostigmata</taxon>
        <taxon>Gamasina</taxon>
        <taxon>Dermanyssoidea</taxon>
        <taxon>Varroidae</taxon>
        <taxon>Varroa</taxon>
    </lineage>
</organism>
<dbReference type="PIRSF" id="PIRSF016393">
    <property type="entry name" value="Enh_rudimentary"/>
    <property type="match status" value="1"/>
</dbReference>
<dbReference type="FunCoup" id="A0A7M7L7J5">
    <property type="interactions" value="2085"/>
</dbReference>
<dbReference type="InParanoid" id="A0A7M7L7J5"/>
<dbReference type="PANTHER" id="PTHR12373">
    <property type="entry name" value="ENHANCER OF RUDIMENTARY ERH"/>
    <property type="match status" value="1"/>
</dbReference>
<dbReference type="RefSeq" id="XP_022672586.1">
    <property type="nucleotide sequence ID" value="XM_022816851.1"/>
</dbReference>
<protein>
    <recommendedName>
        <fullName evidence="2">Enhancer of rudimentary homolog</fullName>
    </recommendedName>
</protein>
<dbReference type="OMA" id="ESRTWSD"/>
<sequence>MAHTILLLQPGKPESRTYSDFESVNACMEAICHVFEEHLKRQNPQSASITYDISQLFDFIDQLNDLTCLVHQKTTNTYSPYNKAWIKDKIYALLRQQASH</sequence>
<accession>A0A7M7L7J5</accession>
<dbReference type="Gene3D" id="3.30.2260.10">
    <property type="entry name" value="Enhancer of rudimentary"/>
    <property type="match status" value="1"/>
</dbReference>
<evidence type="ECO:0000256" key="1">
    <source>
        <dbReference type="ARBA" id="ARBA00007491"/>
    </source>
</evidence>